<evidence type="ECO:0000256" key="8">
    <source>
        <dbReference type="SAM" id="MobiDB-lite"/>
    </source>
</evidence>
<dbReference type="InterPro" id="IPR008271">
    <property type="entry name" value="Ser/Thr_kinase_AS"/>
</dbReference>
<reference evidence="10" key="1">
    <citation type="submission" date="2023-08" db="EMBL/GenBank/DDBJ databases">
        <authorList>
            <person name="Audoor S."/>
            <person name="Bilcke G."/>
        </authorList>
    </citation>
    <scope>NUCLEOTIDE SEQUENCE</scope>
</reference>
<feature type="compositionally biased region" description="Low complexity" evidence="8">
    <location>
        <begin position="388"/>
        <end position="404"/>
    </location>
</feature>
<protein>
    <recommendedName>
        <fullName evidence="9">Protein kinase domain-containing protein</fullName>
    </recommendedName>
</protein>
<dbReference type="PROSITE" id="PS00107">
    <property type="entry name" value="PROTEIN_KINASE_ATP"/>
    <property type="match status" value="1"/>
</dbReference>
<dbReference type="PROSITE" id="PS50011">
    <property type="entry name" value="PROTEIN_KINASE_DOM"/>
    <property type="match status" value="1"/>
</dbReference>
<evidence type="ECO:0000313" key="11">
    <source>
        <dbReference type="Proteomes" id="UP001295423"/>
    </source>
</evidence>
<evidence type="ECO:0000256" key="2">
    <source>
        <dbReference type="ARBA" id="ARBA00022679"/>
    </source>
</evidence>
<dbReference type="SUPFAM" id="SSF56112">
    <property type="entry name" value="Protein kinase-like (PK-like)"/>
    <property type="match status" value="1"/>
</dbReference>
<feature type="region of interest" description="Disordered" evidence="8">
    <location>
        <begin position="1"/>
        <end position="45"/>
    </location>
</feature>
<dbReference type="PROSITE" id="PS00108">
    <property type="entry name" value="PROTEIN_KINASE_ST"/>
    <property type="match status" value="1"/>
</dbReference>
<evidence type="ECO:0000313" key="10">
    <source>
        <dbReference type="EMBL" id="CAJ1966508.1"/>
    </source>
</evidence>
<dbReference type="EMBL" id="CAKOGP040002291">
    <property type="protein sequence ID" value="CAJ1966508.1"/>
    <property type="molecule type" value="Genomic_DNA"/>
</dbReference>
<keyword evidence="1 7" id="KW-0723">Serine/threonine-protein kinase</keyword>
<feature type="domain" description="Protein kinase" evidence="9">
    <location>
        <begin position="81"/>
        <end position="347"/>
    </location>
</feature>
<evidence type="ECO:0000256" key="7">
    <source>
        <dbReference type="RuleBase" id="RU000304"/>
    </source>
</evidence>
<dbReference type="Pfam" id="PF00069">
    <property type="entry name" value="Pkinase"/>
    <property type="match status" value="1"/>
</dbReference>
<keyword evidence="3 6" id="KW-0547">Nucleotide-binding</keyword>
<comment type="similarity">
    <text evidence="7">Belongs to the protein kinase superfamily.</text>
</comment>
<dbReference type="Gene3D" id="3.30.200.20">
    <property type="entry name" value="Phosphorylase Kinase, domain 1"/>
    <property type="match status" value="1"/>
</dbReference>
<evidence type="ECO:0000256" key="4">
    <source>
        <dbReference type="ARBA" id="ARBA00022777"/>
    </source>
</evidence>
<dbReference type="InterPro" id="IPR000719">
    <property type="entry name" value="Prot_kinase_dom"/>
</dbReference>
<dbReference type="GO" id="GO:0005524">
    <property type="term" value="F:ATP binding"/>
    <property type="evidence" value="ECO:0007669"/>
    <property type="project" value="UniProtKB-UniRule"/>
</dbReference>
<dbReference type="GO" id="GO:0004674">
    <property type="term" value="F:protein serine/threonine kinase activity"/>
    <property type="evidence" value="ECO:0007669"/>
    <property type="project" value="UniProtKB-KW"/>
</dbReference>
<name>A0AAD2JN89_9STRA</name>
<comment type="caution">
    <text evidence="10">The sequence shown here is derived from an EMBL/GenBank/DDBJ whole genome shotgun (WGS) entry which is preliminary data.</text>
</comment>
<dbReference type="InterPro" id="IPR017441">
    <property type="entry name" value="Protein_kinase_ATP_BS"/>
</dbReference>
<feature type="region of interest" description="Disordered" evidence="8">
    <location>
        <begin position="381"/>
        <end position="404"/>
    </location>
</feature>
<keyword evidence="11" id="KW-1185">Reference proteome</keyword>
<organism evidence="10 11">
    <name type="scientific">Cylindrotheca closterium</name>
    <dbReference type="NCBI Taxonomy" id="2856"/>
    <lineage>
        <taxon>Eukaryota</taxon>
        <taxon>Sar</taxon>
        <taxon>Stramenopiles</taxon>
        <taxon>Ochrophyta</taxon>
        <taxon>Bacillariophyta</taxon>
        <taxon>Bacillariophyceae</taxon>
        <taxon>Bacillariophycidae</taxon>
        <taxon>Bacillariales</taxon>
        <taxon>Bacillariaceae</taxon>
        <taxon>Cylindrotheca</taxon>
    </lineage>
</organism>
<proteinExistence type="inferred from homology"/>
<dbReference type="PANTHER" id="PTHR24349">
    <property type="entry name" value="SERINE/THREONINE-PROTEIN KINASE"/>
    <property type="match status" value="1"/>
</dbReference>
<evidence type="ECO:0000256" key="6">
    <source>
        <dbReference type="PROSITE-ProRule" id="PRU10141"/>
    </source>
</evidence>
<dbReference type="AlphaFoldDB" id="A0AAD2JN89"/>
<feature type="binding site" evidence="6">
    <location>
        <position position="110"/>
    </location>
    <ligand>
        <name>ATP</name>
        <dbReference type="ChEBI" id="CHEBI:30616"/>
    </ligand>
</feature>
<keyword evidence="4" id="KW-0418">Kinase</keyword>
<gene>
    <name evidence="10" type="ORF">CYCCA115_LOCUS22092</name>
</gene>
<evidence type="ECO:0000259" key="9">
    <source>
        <dbReference type="PROSITE" id="PS50011"/>
    </source>
</evidence>
<keyword evidence="2" id="KW-0808">Transferase</keyword>
<dbReference type="SMART" id="SM00220">
    <property type="entry name" value="S_TKc"/>
    <property type="match status" value="1"/>
</dbReference>
<evidence type="ECO:0000256" key="3">
    <source>
        <dbReference type="ARBA" id="ARBA00022741"/>
    </source>
</evidence>
<evidence type="ECO:0000256" key="5">
    <source>
        <dbReference type="ARBA" id="ARBA00022840"/>
    </source>
</evidence>
<accession>A0AAD2JN89</accession>
<evidence type="ECO:0000256" key="1">
    <source>
        <dbReference type="ARBA" id="ARBA00022527"/>
    </source>
</evidence>
<dbReference type="InterPro" id="IPR050205">
    <property type="entry name" value="CDPK_Ser/Thr_kinases"/>
</dbReference>
<dbReference type="Proteomes" id="UP001295423">
    <property type="component" value="Unassembled WGS sequence"/>
</dbReference>
<keyword evidence="5 6" id="KW-0067">ATP-binding</keyword>
<dbReference type="Gene3D" id="1.10.510.10">
    <property type="entry name" value="Transferase(Phosphotransferase) domain 1"/>
    <property type="match status" value="1"/>
</dbReference>
<sequence>MKRHHQQITEAEPEVDTRDASPIRKSLSARILPSNPTSRLPIAGASKPKLTLSAYRRPEQTVRLTDCDASRLLENEYNLRGPGCQVIGHGAFSTVRSAIRMDDGNKVAVKSISKYNAIRSHGKQMDEWEVMKLFRNNPHILTLFDVFETNEEIHLVMELCEGGELFNAIKEKGSKRSSYRSRGRYTEPQAAGIANQILNALVDLHAHKIVHRDIKPENILLFNCDESDIQVKLCDFGVARKTCDDNYGTPVDGDFSPSIAGANFTTNSPPEACKGACGPASDVFSFGVTLYTILCGFPPVFCENNVVFPDAYWNDISNDAKSLLRSMLHPDPHQRITASNAVLNPWVRQQTMRVRSGSISANLELVCSRLCGDAGVFSPSRKRRRRSSMALSPKKSSSSSRRIIPPGSLTVSLAELYSEQRDATIHLIDEEGEMAPKHLVVPKIIC</sequence>
<dbReference type="InterPro" id="IPR011009">
    <property type="entry name" value="Kinase-like_dom_sf"/>
</dbReference>